<dbReference type="PANTHER" id="PTHR22895:SF0">
    <property type="entry name" value="ARMADILLO REPEAT-CONTAINING PROTEIN 6"/>
    <property type="match status" value="1"/>
</dbReference>
<evidence type="ECO:0000313" key="3">
    <source>
        <dbReference type="EMBL" id="CAE4665619.1"/>
    </source>
</evidence>
<organism evidence="3">
    <name type="scientific">Ditylum brightwellii</name>
    <dbReference type="NCBI Taxonomy" id="49249"/>
    <lineage>
        <taxon>Eukaryota</taxon>
        <taxon>Sar</taxon>
        <taxon>Stramenopiles</taxon>
        <taxon>Ochrophyta</taxon>
        <taxon>Bacillariophyta</taxon>
        <taxon>Mediophyceae</taxon>
        <taxon>Lithodesmiophycidae</taxon>
        <taxon>Lithodesmiales</taxon>
        <taxon>Lithodesmiaceae</taxon>
        <taxon>Ditylum</taxon>
    </lineage>
</organism>
<dbReference type="EMBL" id="HBNS01059512">
    <property type="protein sequence ID" value="CAE4665619.1"/>
    <property type="molecule type" value="Transcribed_RNA"/>
</dbReference>
<protein>
    <submittedName>
        <fullName evidence="3">Uncharacterized protein</fullName>
    </submittedName>
</protein>
<dbReference type="AlphaFoldDB" id="A0A6S9J1N7"/>
<feature type="compositionally biased region" description="Low complexity" evidence="2">
    <location>
        <begin position="21"/>
        <end position="39"/>
    </location>
</feature>
<feature type="compositionally biased region" description="Polar residues" evidence="2">
    <location>
        <begin position="1"/>
        <end position="14"/>
    </location>
</feature>
<dbReference type="SUPFAM" id="SSF48371">
    <property type="entry name" value="ARM repeat"/>
    <property type="match status" value="1"/>
</dbReference>
<evidence type="ECO:0000256" key="2">
    <source>
        <dbReference type="SAM" id="MobiDB-lite"/>
    </source>
</evidence>
<keyword evidence="1" id="KW-0677">Repeat</keyword>
<evidence type="ECO:0000256" key="1">
    <source>
        <dbReference type="ARBA" id="ARBA00022737"/>
    </source>
</evidence>
<feature type="region of interest" description="Disordered" evidence="2">
    <location>
        <begin position="1"/>
        <end position="39"/>
    </location>
</feature>
<accession>A0A6S9J1N7</accession>
<dbReference type="PANTHER" id="PTHR22895">
    <property type="entry name" value="ARMADILLO REPEAT-CONTAINING PROTEIN 6"/>
    <property type="match status" value="1"/>
</dbReference>
<sequence>MSPSRSNDKLSSLINGDHASESCNSSSSPSLEAMSSTASSLSTLSTEMAGVRLTSSDPSFRRRNAEFPGANYTLCIAQRSGASSVKSVVSIMKQFLSEQEKTADEKEAPGSYPSGIRAALPLAECNALAFWARDPYYRVLISSHEGIPTIVRVMSMCPHHADFQTAGCTAIANLSINNGSNQRTAQAEGGLGVVVSALRNHPTSITVQSAACDALRQLISIVHSNIDELLQKNGDIVKLLEEAQNRVLPIQSRESVEIVLDSLSKKRNVSEILTN</sequence>
<dbReference type="InterPro" id="IPR011989">
    <property type="entry name" value="ARM-like"/>
</dbReference>
<dbReference type="InterPro" id="IPR016024">
    <property type="entry name" value="ARM-type_fold"/>
</dbReference>
<gene>
    <name evidence="3" type="ORF">DBRI00130_LOCUS42795</name>
</gene>
<reference evidence="3" key="1">
    <citation type="submission" date="2021-01" db="EMBL/GenBank/DDBJ databases">
        <authorList>
            <person name="Corre E."/>
            <person name="Pelletier E."/>
            <person name="Niang G."/>
            <person name="Scheremetjew M."/>
            <person name="Finn R."/>
            <person name="Kale V."/>
            <person name="Holt S."/>
            <person name="Cochrane G."/>
            <person name="Meng A."/>
            <person name="Brown T."/>
            <person name="Cohen L."/>
        </authorList>
    </citation>
    <scope>NUCLEOTIDE SEQUENCE</scope>
    <source>
        <strain evidence="3">GSO104</strain>
    </source>
</reference>
<dbReference type="Gene3D" id="1.25.10.10">
    <property type="entry name" value="Leucine-rich Repeat Variant"/>
    <property type="match status" value="1"/>
</dbReference>
<proteinExistence type="predicted"/>
<name>A0A6S9J1N7_9STRA</name>